<dbReference type="EMBL" id="LNQE01000231">
    <property type="protein sequence ID" value="KUG28338.1"/>
    <property type="molecule type" value="Genomic_DNA"/>
</dbReference>
<organism evidence="1">
    <name type="scientific">hydrocarbon metagenome</name>
    <dbReference type="NCBI Taxonomy" id="938273"/>
    <lineage>
        <taxon>unclassified sequences</taxon>
        <taxon>metagenomes</taxon>
        <taxon>ecological metagenomes</taxon>
    </lineage>
</organism>
<dbReference type="AlphaFoldDB" id="A0A0W8G5M7"/>
<sequence>MEFSDVTRDVPLLARRMIEAQMLWQIYATTREADGREKALTTVARAVEAAAAEAGRAFAAVAPKGPCFEHFKTILSLWKHGGALTIEHVHDTDSHLTFSVTRCLYVEAYRAMGIPADLLPILSCSRDAPFAAAYHPALEFDRPCTIGDGADACLFRFTWRD</sequence>
<name>A0A0W8G5M7_9ZZZZ</name>
<accession>A0A0W8G5M7</accession>
<evidence type="ECO:0000313" key="1">
    <source>
        <dbReference type="EMBL" id="KUG28338.1"/>
    </source>
</evidence>
<gene>
    <name evidence="1" type="ORF">ASZ90_001807</name>
</gene>
<proteinExistence type="predicted"/>
<dbReference type="Pfam" id="PF14196">
    <property type="entry name" value="ATC_hydrolase"/>
    <property type="match status" value="1"/>
</dbReference>
<comment type="caution">
    <text evidence="1">The sequence shown here is derived from an EMBL/GenBank/DDBJ whole genome shotgun (WGS) entry which is preliminary data.</text>
</comment>
<dbReference type="GO" id="GO:0016787">
    <property type="term" value="F:hydrolase activity"/>
    <property type="evidence" value="ECO:0007669"/>
    <property type="project" value="UniProtKB-KW"/>
</dbReference>
<keyword evidence="1" id="KW-0378">Hydrolase</keyword>
<protein>
    <submittedName>
        <fullName evidence="1">L-2-amino-thiazoline-4-carboxylic acid hydrolase</fullName>
    </submittedName>
</protein>
<reference evidence="1" key="1">
    <citation type="journal article" date="2015" name="Proc. Natl. Acad. Sci. U.S.A.">
        <title>Networks of energetic and metabolic interactions define dynamics in microbial communities.</title>
        <authorList>
            <person name="Embree M."/>
            <person name="Liu J.K."/>
            <person name="Al-Bassam M.M."/>
            <person name="Zengler K."/>
        </authorList>
    </citation>
    <scope>NUCLEOTIDE SEQUENCE</scope>
</reference>
<dbReference type="InterPro" id="IPR026002">
    <property type="entry name" value="ATC_hydrolase-like"/>
</dbReference>